<feature type="compositionally biased region" description="Basic and acidic residues" evidence="3">
    <location>
        <begin position="244"/>
        <end position="253"/>
    </location>
</feature>
<dbReference type="PANTHER" id="PTHR23236:SF95">
    <property type="entry name" value="NUCLEOLAR PROTEIN 13"/>
    <property type="match status" value="1"/>
</dbReference>
<evidence type="ECO:0000259" key="4">
    <source>
        <dbReference type="PROSITE" id="PS50102"/>
    </source>
</evidence>
<dbReference type="InterPro" id="IPR000504">
    <property type="entry name" value="RRM_dom"/>
</dbReference>
<feature type="domain" description="RRM" evidence="4">
    <location>
        <begin position="116"/>
        <end position="196"/>
    </location>
</feature>
<evidence type="ECO:0000313" key="5">
    <source>
        <dbReference type="EMBL" id="KAB8342856.1"/>
    </source>
</evidence>
<evidence type="ECO:0000256" key="2">
    <source>
        <dbReference type="PROSITE-ProRule" id="PRU00176"/>
    </source>
</evidence>
<sequence length="319" mass="34817">MLAAFFTTNAEAMGSSIPNISIIRIHLPPPANARPDKAGIKPVNKGFAYVDFASEDVLKAALALSETPFAGRKVLIKEAKNFAGRPEKDVTQGATATPKADEARAGSSANQGKVTRRVFVGNLGFDVTKEDLEKHYATCGTVVDIHMATFEDTGKCKGFAWVTFEDTSAAEAAVRGWARVNEDEVEPDVEVEEQDSDKDQEEKPKKEKKPKTRKWFVNRLLGRQLRCEFAEDASTRYKKRFGKDAVNPKHSYGDENNEGSARATGTGAGESKMSGRDKRRAEKAASLGKHSTFAYGGDDESRYRTGGIAPAEGQKITFD</sequence>
<feature type="compositionally biased region" description="Acidic residues" evidence="3">
    <location>
        <begin position="183"/>
        <end position="199"/>
    </location>
</feature>
<dbReference type="InterPro" id="IPR012677">
    <property type="entry name" value="Nucleotide-bd_a/b_plait_sf"/>
</dbReference>
<dbReference type="PROSITE" id="PS50102">
    <property type="entry name" value="RRM"/>
    <property type="match status" value="1"/>
</dbReference>
<name>A0A5N6KSZ1_9ROSI</name>
<feature type="region of interest" description="Disordered" evidence="3">
    <location>
        <begin position="86"/>
        <end position="110"/>
    </location>
</feature>
<keyword evidence="6" id="KW-1185">Reference proteome</keyword>
<reference evidence="5 6" key="1">
    <citation type="submission" date="2019-06" db="EMBL/GenBank/DDBJ databases">
        <title>A chromosomal-level reference genome of Carpinus fangiana (Coryloideae, Betulaceae).</title>
        <authorList>
            <person name="Yang X."/>
            <person name="Wang Z."/>
            <person name="Zhang L."/>
            <person name="Hao G."/>
            <person name="Liu J."/>
            <person name="Yang Y."/>
        </authorList>
    </citation>
    <scope>NUCLEOTIDE SEQUENCE [LARGE SCALE GENOMIC DNA]</scope>
    <source>
        <strain evidence="5">Cfa_2016G</strain>
        <tissue evidence="5">Leaf</tissue>
    </source>
</reference>
<dbReference type="Proteomes" id="UP000327013">
    <property type="component" value="Unassembled WGS sequence"/>
</dbReference>
<dbReference type="PANTHER" id="PTHR23236">
    <property type="entry name" value="EUKARYOTIC TRANSLATION INITIATION FACTOR 4B/4H"/>
    <property type="match status" value="1"/>
</dbReference>
<dbReference type="OrthoDB" id="1875751at2759"/>
<dbReference type="GO" id="GO:0005730">
    <property type="term" value="C:nucleolus"/>
    <property type="evidence" value="ECO:0007669"/>
    <property type="project" value="TreeGrafter"/>
</dbReference>
<accession>A0A5N6KSZ1</accession>
<dbReference type="EMBL" id="VIBQ01000012">
    <property type="protein sequence ID" value="KAB8342856.1"/>
    <property type="molecule type" value="Genomic_DNA"/>
</dbReference>
<organism evidence="5 6">
    <name type="scientific">Carpinus fangiana</name>
    <dbReference type="NCBI Taxonomy" id="176857"/>
    <lineage>
        <taxon>Eukaryota</taxon>
        <taxon>Viridiplantae</taxon>
        <taxon>Streptophyta</taxon>
        <taxon>Embryophyta</taxon>
        <taxon>Tracheophyta</taxon>
        <taxon>Spermatophyta</taxon>
        <taxon>Magnoliopsida</taxon>
        <taxon>eudicotyledons</taxon>
        <taxon>Gunneridae</taxon>
        <taxon>Pentapetalae</taxon>
        <taxon>rosids</taxon>
        <taxon>fabids</taxon>
        <taxon>Fagales</taxon>
        <taxon>Betulaceae</taxon>
        <taxon>Carpinus</taxon>
    </lineage>
</organism>
<dbReference type="InterPro" id="IPR035979">
    <property type="entry name" value="RBD_domain_sf"/>
</dbReference>
<feature type="region of interest" description="Disordered" evidence="3">
    <location>
        <begin position="244"/>
        <end position="319"/>
    </location>
</feature>
<dbReference type="Gene3D" id="3.30.70.330">
    <property type="match status" value="2"/>
</dbReference>
<evidence type="ECO:0000313" key="6">
    <source>
        <dbReference type="Proteomes" id="UP000327013"/>
    </source>
</evidence>
<dbReference type="Pfam" id="PF00076">
    <property type="entry name" value="RRM_1"/>
    <property type="match status" value="1"/>
</dbReference>
<feature type="region of interest" description="Disordered" evidence="3">
    <location>
        <begin position="179"/>
        <end position="211"/>
    </location>
</feature>
<dbReference type="SMART" id="SM00360">
    <property type="entry name" value="RRM"/>
    <property type="match status" value="1"/>
</dbReference>
<dbReference type="AlphaFoldDB" id="A0A5N6KSZ1"/>
<dbReference type="GO" id="GO:0003723">
    <property type="term" value="F:RNA binding"/>
    <property type="evidence" value="ECO:0007669"/>
    <property type="project" value="UniProtKB-UniRule"/>
</dbReference>
<comment type="caution">
    <text evidence="5">The sequence shown here is derived from an EMBL/GenBank/DDBJ whole genome shotgun (WGS) entry which is preliminary data.</text>
</comment>
<evidence type="ECO:0000256" key="1">
    <source>
        <dbReference type="ARBA" id="ARBA00022884"/>
    </source>
</evidence>
<dbReference type="SUPFAM" id="SSF54928">
    <property type="entry name" value="RNA-binding domain, RBD"/>
    <property type="match status" value="1"/>
</dbReference>
<evidence type="ECO:0000256" key="3">
    <source>
        <dbReference type="SAM" id="MobiDB-lite"/>
    </source>
</evidence>
<gene>
    <name evidence="5" type="ORF">FH972_022454</name>
</gene>
<protein>
    <recommendedName>
        <fullName evidence="4">RRM domain-containing protein</fullName>
    </recommendedName>
</protein>
<feature type="compositionally biased region" description="Basic and acidic residues" evidence="3">
    <location>
        <begin position="273"/>
        <end position="283"/>
    </location>
</feature>
<keyword evidence="1 2" id="KW-0694">RNA-binding</keyword>
<proteinExistence type="predicted"/>